<evidence type="ECO:0000313" key="2">
    <source>
        <dbReference type="Proteomes" id="UP001196413"/>
    </source>
</evidence>
<keyword evidence="2" id="KW-1185">Reference proteome</keyword>
<evidence type="ECO:0000313" key="1">
    <source>
        <dbReference type="EMBL" id="KAJ1350160.1"/>
    </source>
</evidence>
<dbReference type="Proteomes" id="UP001196413">
    <property type="component" value="Unassembled WGS sequence"/>
</dbReference>
<proteinExistence type="predicted"/>
<dbReference type="AlphaFoldDB" id="A0AAD5M115"/>
<gene>
    <name evidence="1" type="ORF">KIN20_005887</name>
</gene>
<comment type="caution">
    <text evidence="1">The sequence shown here is derived from an EMBL/GenBank/DDBJ whole genome shotgun (WGS) entry which is preliminary data.</text>
</comment>
<reference evidence="1" key="1">
    <citation type="submission" date="2021-06" db="EMBL/GenBank/DDBJ databases">
        <title>Parelaphostrongylus tenuis whole genome reference sequence.</title>
        <authorList>
            <person name="Garwood T.J."/>
            <person name="Larsen P.A."/>
            <person name="Fountain-Jones N.M."/>
            <person name="Garbe J.R."/>
            <person name="Macchietto M.G."/>
            <person name="Kania S.A."/>
            <person name="Gerhold R.W."/>
            <person name="Richards J.E."/>
            <person name="Wolf T.M."/>
        </authorList>
    </citation>
    <scope>NUCLEOTIDE SEQUENCE</scope>
    <source>
        <strain evidence="1">MNPRO001-30</strain>
        <tissue evidence="1">Meninges</tissue>
    </source>
</reference>
<organism evidence="1 2">
    <name type="scientific">Parelaphostrongylus tenuis</name>
    <name type="common">Meningeal worm</name>
    <dbReference type="NCBI Taxonomy" id="148309"/>
    <lineage>
        <taxon>Eukaryota</taxon>
        <taxon>Metazoa</taxon>
        <taxon>Ecdysozoa</taxon>
        <taxon>Nematoda</taxon>
        <taxon>Chromadorea</taxon>
        <taxon>Rhabditida</taxon>
        <taxon>Rhabditina</taxon>
        <taxon>Rhabditomorpha</taxon>
        <taxon>Strongyloidea</taxon>
        <taxon>Metastrongylidae</taxon>
        <taxon>Parelaphostrongylus</taxon>
    </lineage>
</organism>
<accession>A0AAD5M115</accession>
<sequence>MGPDTSSGSSGPLPVNCLWHTEMKRKLMVNVMTKWGNNELISDSGFADSKTVKNNIVGKTKKLLSAIEGGTARRANF</sequence>
<name>A0AAD5M115_PARTN</name>
<dbReference type="EMBL" id="JAHQIW010000807">
    <property type="protein sequence ID" value="KAJ1350160.1"/>
    <property type="molecule type" value="Genomic_DNA"/>
</dbReference>
<protein>
    <submittedName>
        <fullName evidence="1">Uncharacterized protein</fullName>
    </submittedName>
</protein>